<name>A0ABU3TPZ1_9BACT</name>
<evidence type="ECO:0000256" key="7">
    <source>
        <dbReference type="RuleBase" id="RU003879"/>
    </source>
</evidence>
<keyword evidence="7" id="KW-0813">Transport</keyword>
<keyword evidence="10" id="KW-1185">Reference proteome</keyword>
<evidence type="ECO:0000313" key="9">
    <source>
        <dbReference type="EMBL" id="MDU0807931.1"/>
    </source>
</evidence>
<evidence type="ECO:0000256" key="2">
    <source>
        <dbReference type="ARBA" id="ARBA00005811"/>
    </source>
</evidence>
<keyword evidence="6 8" id="KW-0472">Membrane</keyword>
<sequence>MNFRKREREASEVETGALADILFFLLMFFLMISTLASPDAIRLLLPKADSTKVTPPVVESIRVSVDASNNFFIDGNAQPFALDQVDGQLKEILKTKKANSLIISIDKSRTVQDLTDVYDLAAKNNLSMVMAAEKKK</sequence>
<dbReference type="PANTHER" id="PTHR30558">
    <property type="entry name" value="EXBD MEMBRANE COMPONENT OF PMF-DRIVEN MACROMOLECULE IMPORT SYSTEM"/>
    <property type="match status" value="1"/>
</dbReference>
<dbReference type="EMBL" id="JAVNWW010000001">
    <property type="protein sequence ID" value="MDU0807931.1"/>
    <property type="molecule type" value="Genomic_DNA"/>
</dbReference>
<protein>
    <submittedName>
        <fullName evidence="9">Biopolymer transporter ExbD</fullName>
    </submittedName>
</protein>
<evidence type="ECO:0000256" key="4">
    <source>
        <dbReference type="ARBA" id="ARBA00022692"/>
    </source>
</evidence>
<keyword evidence="7" id="KW-0653">Protein transport</keyword>
<keyword evidence="3" id="KW-1003">Cell membrane</keyword>
<keyword evidence="5 8" id="KW-1133">Transmembrane helix</keyword>
<comment type="similarity">
    <text evidence="2 7">Belongs to the ExbD/TolR family.</text>
</comment>
<evidence type="ECO:0000256" key="5">
    <source>
        <dbReference type="ARBA" id="ARBA00022989"/>
    </source>
</evidence>
<dbReference type="Proteomes" id="UP001249959">
    <property type="component" value="Unassembled WGS sequence"/>
</dbReference>
<comment type="caution">
    <text evidence="9">The sequence shown here is derived from an EMBL/GenBank/DDBJ whole genome shotgun (WGS) entry which is preliminary data.</text>
</comment>
<dbReference type="RefSeq" id="WP_315576547.1">
    <property type="nucleotide sequence ID" value="NZ_JARDXH010000004.1"/>
</dbReference>
<accession>A0ABU3TPZ1</accession>
<dbReference type="Gene3D" id="3.30.420.270">
    <property type="match status" value="1"/>
</dbReference>
<evidence type="ECO:0000313" key="10">
    <source>
        <dbReference type="Proteomes" id="UP001249959"/>
    </source>
</evidence>
<reference evidence="9 10" key="1">
    <citation type="submission" date="2023-09" db="EMBL/GenBank/DDBJ databases">
        <title>Aquirufa genomes.</title>
        <authorList>
            <person name="Pitt A."/>
        </authorList>
    </citation>
    <scope>NUCLEOTIDE SEQUENCE [LARGE SCALE GENOMIC DNA]</scope>
    <source>
        <strain evidence="9 10">LEOWEIH-7C</strain>
    </source>
</reference>
<dbReference type="Pfam" id="PF02472">
    <property type="entry name" value="ExbD"/>
    <property type="match status" value="1"/>
</dbReference>
<gene>
    <name evidence="9" type="ORF">PQG45_02645</name>
</gene>
<evidence type="ECO:0000256" key="1">
    <source>
        <dbReference type="ARBA" id="ARBA00004162"/>
    </source>
</evidence>
<evidence type="ECO:0000256" key="8">
    <source>
        <dbReference type="SAM" id="Phobius"/>
    </source>
</evidence>
<evidence type="ECO:0000256" key="3">
    <source>
        <dbReference type="ARBA" id="ARBA00022475"/>
    </source>
</evidence>
<dbReference type="InterPro" id="IPR003400">
    <property type="entry name" value="ExbD"/>
</dbReference>
<evidence type="ECO:0000256" key="6">
    <source>
        <dbReference type="ARBA" id="ARBA00023136"/>
    </source>
</evidence>
<keyword evidence="4 7" id="KW-0812">Transmembrane</keyword>
<organism evidence="9 10">
    <name type="scientific">Aquirufa regiilacus</name>
    <dbReference type="NCBI Taxonomy" id="3024868"/>
    <lineage>
        <taxon>Bacteria</taxon>
        <taxon>Pseudomonadati</taxon>
        <taxon>Bacteroidota</taxon>
        <taxon>Cytophagia</taxon>
        <taxon>Cytophagales</taxon>
        <taxon>Flectobacillaceae</taxon>
        <taxon>Aquirufa</taxon>
    </lineage>
</organism>
<comment type="subcellular location">
    <subcellularLocation>
        <location evidence="1">Cell membrane</location>
        <topology evidence="1">Single-pass membrane protein</topology>
    </subcellularLocation>
    <subcellularLocation>
        <location evidence="7">Cell membrane</location>
        <topology evidence="7">Single-pass type II membrane protein</topology>
    </subcellularLocation>
</comment>
<proteinExistence type="inferred from homology"/>
<feature type="transmembrane region" description="Helical" evidence="8">
    <location>
        <begin position="21"/>
        <end position="45"/>
    </location>
</feature>